<dbReference type="CDD" id="cd17503">
    <property type="entry name" value="MFS_LmrB_MDR_like"/>
    <property type="match status" value="1"/>
</dbReference>
<feature type="domain" description="Major facilitator superfamily (MFS) profile" evidence="8">
    <location>
        <begin position="7"/>
        <end position="453"/>
    </location>
</feature>
<dbReference type="GO" id="GO:0005886">
    <property type="term" value="C:plasma membrane"/>
    <property type="evidence" value="ECO:0007669"/>
    <property type="project" value="UniProtKB-SubCell"/>
</dbReference>
<evidence type="ECO:0000256" key="3">
    <source>
        <dbReference type="ARBA" id="ARBA00022475"/>
    </source>
</evidence>
<evidence type="ECO:0000259" key="8">
    <source>
        <dbReference type="PROSITE" id="PS50850"/>
    </source>
</evidence>
<comment type="caution">
    <text evidence="9">The sequence shown here is derived from an EMBL/GenBank/DDBJ whole genome shotgun (WGS) entry which is preliminary data.</text>
</comment>
<dbReference type="PROSITE" id="PS50850">
    <property type="entry name" value="MFS"/>
    <property type="match status" value="1"/>
</dbReference>
<evidence type="ECO:0000256" key="6">
    <source>
        <dbReference type="ARBA" id="ARBA00023136"/>
    </source>
</evidence>
<dbReference type="Proteomes" id="UP001157355">
    <property type="component" value="Unassembled WGS sequence"/>
</dbReference>
<organism evidence="9 10">
    <name type="scientific">Cypionkella aquatica</name>
    <dbReference type="NCBI Taxonomy" id="1756042"/>
    <lineage>
        <taxon>Bacteria</taxon>
        <taxon>Pseudomonadati</taxon>
        <taxon>Pseudomonadota</taxon>
        <taxon>Alphaproteobacteria</taxon>
        <taxon>Rhodobacterales</taxon>
        <taxon>Paracoccaceae</taxon>
        <taxon>Cypionkella</taxon>
    </lineage>
</organism>
<evidence type="ECO:0000313" key="9">
    <source>
        <dbReference type="EMBL" id="GLS86323.1"/>
    </source>
</evidence>
<evidence type="ECO:0000256" key="7">
    <source>
        <dbReference type="SAM" id="Phobius"/>
    </source>
</evidence>
<keyword evidence="2" id="KW-0813">Transport</keyword>
<proteinExistence type="predicted"/>
<evidence type="ECO:0000256" key="5">
    <source>
        <dbReference type="ARBA" id="ARBA00022989"/>
    </source>
</evidence>
<feature type="transmembrane region" description="Helical" evidence="7">
    <location>
        <begin position="194"/>
        <end position="216"/>
    </location>
</feature>
<sequence length="462" mass="48579">MASTRILPLIVATALLMENIDSSVLSTSLPQIAKDLGSDPIHLKLVLTTYLLALAVFIPASGWMADRFGARKIFRAAIVVFAAGSIACALSTNLIELVAARALQGIGGSMMTPVGRLIVLRGTPRAGLVGALAWLTVPALLGPVLGPPLGGYITTYWDWRWIFWINIPIAVLGVILATLYIPDLREPEPRSFDTAGFLLLGPGLAGFLTGATLMGLNLASPLLVFTLTAGGAALIALYVRHALRVNNPMVDLRLLALPTFRISVTAGTLFRVGVGALPFLLPLMLQLGFGLNPLQSGLITFASGIGALVLKFAAQPILRRFGFRRVLLVNALISAVFILAPAGFTPQTPWLLMLAVLFVGGLSRSLQFTSVNAIAYAEVPSERLSSATSFTAVLQQLSGSIGITLAAMTLEGAGYLRGTAATDLGNFPIVFGVIAMLALSSALLFARLSPQAGAQLVRAEAD</sequence>
<dbReference type="AlphaFoldDB" id="A0AA37TS10"/>
<accession>A0AA37TS10</accession>
<feature type="transmembrane region" description="Helical" evidence="7">
    <location>
        <begin position="126"/>
        <end position="146"/>
    </location>
</feature>
<dbReference type="Gene3D" id="1.20.1720.10">
    <property type="entry name" value="Multidrug resistance protein D"/>
    <property type="match status" value="1"/>
</dbReference>
<dbReference type="InterPro" id="IPR020846">
    <property type="entry name" value="MFS_dom"/>
</dbReference>
<feature type="transmembrane region" description="Helical" evidence="7">
    <location>
        <begin position="260"/>
        <end position="281"/>
    </location>
</feature>
<gene>
    <name evidence="9" type="ORF">GCM10010873_12970</name>
</gene>
<dbReference type="GO" id="GO:0022857">
    <property type="term" value="F:transmembrane transporter activity"/>
    <property type="evidence" value="ECO:0007669"/>
    <property type="project" value="InterPro"/>
</dbReference>
<name>A0AA37TS10_9RHOB</name>
<keyword evidence="6 7" id="KW-0472">Membrane</keyword>
<evidence type="ECO:0000256" key="1">
    <source>
        <dbReference type="ARBA" id="ARBA00004651"/>
    </source>
</evidence>
<dbReference type="PANTHER" id="PTHR42718:SF46">
    <property type="entry name" value="BLR6921 PROTEIN"/>
    <property type="match status" value="1"/>
</dbReference>
<keyword evidence="4 7" id="KW-0812">Transmembrane</keyword>
<feature type="transmembrane region" description="Helical" evidence="7">
    <location>
        <begin position="73"/>
        <end position="92"/>
    </location>
</feature>
<dbReference type="RefSeq" id="WP_284324523.1">
    <property type="nucleotide sequence ID" value="NZ_BSPP01000004.1"/>
</dbReference>
<dbReference type="EMBL" id="BSPP01000004">
    <property type="protein sequence ID" value="GLS86323.1"/>
    <property type="molecule type" value="Genomic_DNA"/>
</dbReference>
<comment type="subcellular location">
    <subcellularLocation>
        <location evidence="1">Cell membrane</location>
        <topology evidence="1">Multi-pass membrane protein</topology>
    </subcellularLocation>
</comment>
<dbReference type="NCBIfam" id="TIGR00711">
    <property type="entry name" value="efflux_EmrB"/>
    <property type="match status" value="1"/>
</dbReference>
<keyword evidence="5 7" id="KW-1133">Transmembrane helix</keyword>
<feature type="transmembrane region" description="Helical" evidence="7">
    <location>
        <begin position="222"/>
        <end position="239"/>
    </location>
</feature>
<feature type="transmembrane region" description="Helical" evidence="7">
    <location>
        <begin position="293"/>
        <end position="314"/>
    </location>
</feature>
<feature type="transmembrane region" description="Helical" evidence="7">
    <location>
        <begin position="326"/>
        <end position="344"/>
    </location>
</feature>
<keyword evidence="3" id="KW-1003">Cell membrane</keyword>
<dbReference type="InterPro" id="IPR004638">
    <property type="entry name" value="EmrB-like"/>
</dbReference>
<dbReference type="PANTHER" id="PTHR42718">
    <property type="entry name" value="MAJOR FACILITATOR SUPERFAMILY MULTIDRUG TRANSPORTER MFSC"/>
    <property type="match status" value="1"/>
</dbReference>
<evidence type="ECO:0000256" key="2">
    <source>
        <dbReference type="ARBA" id="ARBA00022448"/>
    </source>
</evidence>
<feature type="transmembrane region" description="Helical" evidence="7">
    <location>
        <begin position="161"/>
        <end position="182"/>
    </location>
</feature>
<dbReference type="Pfam" id="PF07690">
    <property type="entry name" value="MFS_1"/>
    <property type="match status" value="2"/>
</dbReference>
<evidence type="ECO:0000256" key="4">
    <source>
        <dbReference type="ARBA" id="ARBA00022692"/>
    </source>
</evidence>
<reference evidence="9 10" key="1">
    <citation type="journal article" date="2014" name="Int. J. Syst. Evol. Microbiol.">
        <title>Complete genome sequence of Corynebacterium casei LMG S-19264T (=DSM 44701T), isolated from a smear-ripened cheese.</title>
        <authorList>
            <consortium name="US DOE Joint Genome Institute (JGI-PGF)"/>
            <person name="Walter F."/>
            <person name="Albersmeier A."/>
            <person name="Kalinowski J."/>
            <person name="Ruckert C."/>
        </authorList>
    </citation>
    <scope>NUCLEOTIDE SEQUENCE [LARGE SCALE GENOMIC DNA]</scope>
    <source>
        <strain evidence="9 10">NBRC 111766</strain>
    </source>
</reference>
<dbReference type="PRINTS" id="PR01036">
    <property type="entry name" value="TCRTETB"/>
</dbReference>
<feature type="transmembrane region" description="Helical" evidence="7">
    <location>
        <begin position="350"/>
        <end position="375"/>
    </location>
</feature>
<evidence type="ECO:0000313" key="10">
    <source>
        <dbReference type="Proteomes" id="UP001157355"/>
    </source>
</evidence>
<dbReference type="Gene3D" id="1.20.1250.20">
    <property type="entry name" value="MFS general substrate transporter like domains"/>
    <property type="match status" value="1"/>
</dbReference>
<dbReference type="InterPro" id="IPR011701">
    <property type="entry name" value="MFS"/>
</dbReference>
<feature type="transmembrane region" description="Helical" evidence="7">
    <location>
        <begin position="42"/>
        <end position="61"/>
    </location>
</feature>
<feature type="transmembrane region" description="Helical" evidence="7">
    <location>
        <begin position="427"/>
        <end position="446"/>
    </location>
</feature>
<dbReference type="SUPFAM" id="SSF103473">
    <property type="entry name" value="MFS general substrate transporter"/>
    <property type="match status" value="1"/>
</dbReference>
<dbReference type="InterPro" id="IPR036259">
    <property type="entry name" value="MFS_trans_sf"/>
</dbReference>
<keyword evidence="10" id="KW-1185">Reference proteome</keyword>
<protein>
    <submittedName>
        <fullName evidence="9">MFS transporter</fullName>
    </submittedName>
</protein>